<name>A0A3E1Q8F6_9FLAO</name>
<proteinExistence type="predicted"/>
<accession>A0A3E1Q8F6</accession>
<protein>
    <submittedName>
        <fullName evidence="2">Uncharacterized protein</fullName>
    </submittedName>
</protein>
<keyword evidence="1" id="KW-0472">Membrane</keyword>
<dbReference type="AlphaFoldDB" id="A0A3E1Q8F6"/>
<keyword evidence="1" id="KW-0812">Transmembrane</keyword>
<organism evidence="2 3">
    <name type="scientific">Marixanthomonas ophiurae</name>
    <dbReference type="NCBI Taxonomy" id="387659"/>
    <lineage>
        <taxon>Bacteria</taxon>
        <taxon>Pseudomonadati</taxon>
        <taxon>Bacteroidota</taxon>
        <taxon>Flavobacteriia</taxon>
        <taxon>Flavobacteriales</taxon>
        <taxon>Flavobacteriaceae</taxon>
        <taxon>Marixanthomonas</taxon>
    </lineage>
</organism>
<comment type="caution">
    <text evidence="2">The sequence shown here is derived from an EMBL/GenBank/DDBJ whole genome shotgun (WGS) entry which is preliminary data.</text>
</comment>
<reference evidence="2 3" key="1">
    <citation type="journal article" date="2007" name="Int. J. Syst. Evol. Microbiol.">
        <title>Marixanthomonas ophiurae gen. nov., sp. nov., a marine bacterium of the family Flavobacteriaceae isolated from a deep-sea brittle star.</title>
        <authorList>
            <person name="Romanenko L.A."/>
            <person name="Uchino M."/>
            <person name="Frolova G.M."/>
            <person name="Mikhailov V.V."/>
        </authorList>
    </citation>
    <scope>NUCLEOTIDE SEQUENCE [LARGE SCALE GENOMIC DNA]</scope>
    <source>
        <strain evidence="2 3">KMM 3046</strain>
    </source>
</reference>
<dbReference type="Proteomes" id="UP000261082">
    <property type="component" value="Unassembled WGS sequence"/>
</dbReference>
<dbReference type="RefSeq" id="WP_117160358.1">
    <property type="nucleotide sequence ID" value="NZ_QVID01000002.1"/>
</dbReference>
<evidence type="ECO:0000313" key="3">
    <source>
        <dbReference type="Proteomes" id="UP000261082"/>
    </source>
</evidence>
<gene>
    <name evidence="2" type="ORF">DZ858_14420</name>
</gene>
<keyword evidence="1" id="KW-1133">Transmembrane helix</keyword>
<feature type="transmembrane region" description="Helical" evidence="1">
    <location>
        <begin position="33"/>
        <end position="52"/>
    </location>
</feature>
<evidence type="ECO:0000313" key="2">
    <source>
        <dbReference type="EMBL" id="RFN58411.1"/>
    </source>
</evidence>
<dbReference type="EMBL" id="QVID01000002">
    <property type="protein sequence ID" value="RFN58411.1"/>
    <property type="molecule type" value="Genomic_DNA"/>
</dbReference>
<dbReference type="PROSITE" id="PS51257">
    <property type="entry name" value="PROKAR_LIPOPROTEIN"/>
    <property type="match status" value="1"/>
</dbReference>
<keyword evidence="3" id="KW-1185">Reference proteome</keyword>
<evidence type="ECO:0000256" key="1">
    <source>
        <dbReference type="SAM" id="Phobius"/>
    </source>
</evidence>
<sequence length="59" mass="6567">MKSKFVRIILLFIVSLTISSCSSWIEFDLKRYAFGFIITLVIGVIGLIIMAISGGNKNK</sequence>